<evidence type="ECO:0000313" key="1">
    <source>
        <dbReference type="EMBL" id="CAG8812240.1"/>
    </source>
</evidence>
<keyword evidence="2" id="KW-1185">Reference proteome</keyword>
<name>A0ABN7W264_GIGMA</name>
<comment type="caution">
    <text evidence="1">The sequence shown here is derived from an EMBL/GenBank/DDBJ whole genome shotgun (WGS) entry which is preliminary data.</text>
</comment>
<dbReference type="EMBL" id="CAJVQB010028367">
    <property type="protein sequence ID" value="CAG8812240.1"/>
    <property type="molecule type" value="Genomic_DNA"/>
</dbReference>
<proteinExistence type="predicted"/>
<evidence type="ECO:0000313" key="2">
    <source>
        <dbReference type="Proteomes" id="UP000789901"/>
    </source>
</evidence>
<reference evidence="1 2" key="1">
    <citation type="submission" date="2021-06" db="EMBL/GenBank/DDBJ databases">
        <authorList>
            <person name="Kallberg Y."/>
            <person name="Tangrot J."/>
            <person name="Rosling A."/>
        </authorList>
    </citation>
    <scope>NUCLEOTIDE SEQUENCE [LARGE SCALE GENOMIC DNA]</scope>
    <source>
        <strain evidence="1 2">120-4 pot B 10/14</strain>
    </source>
</reference>
<dbReference type="Proteomes" id="UP000789901">
    <property type="component" value="Unassembled WGS sequence"/>
</dbReference>
<gene>
    <name evidence="1" type="ORF">GMARGA_LOCUS25526</name>
</gene>
<accession>A0ABN7W264</accession>
<organism evidence="1 2">
    <name type="scientific">Gigaspora margarita</name>
    <dbReference type="NCBI Taxonomy" id="4874"/>
    <lineage>
        <taxon>Eukaryota</taxon>
        <taxon>Fungi</taxon>
        <taxon>Fungi incertae sedis</taxon>
        <taxon>Mucoromycota</taxon>
        <taxon>Glomeromycotina</taxon>
        <taxon>Glomeromycetes</taxon>
        <taxon>Diversisporales</taxon>
        <taxon>Gigasporaceae</taxon>
        <taxon>Gigaspora</taxon>
    </lineage>
</organism>
<protein>
    <submittedName>
        <fullName evidence="1">23411_t:CDS:1</fullName>
    </submittedName>
</protein>
<sequence length="159" mass="18479">MEELGVPYQKNIYVPDNTITTIRKGTYTQGDEPHITTFVESYEEMRPEEKWTLTSGTYMDDMKVESIFSKADWKEIKCSIKPLPKDKHDHREKAEVLIIIEKSVTPEKCEEIVSNQNYDGSIELGNTVCNKLNALKEEIITAIQRIFKILKSPKFSRKY</sequence>